<evidence type="ECO:0000313" key="5">
    <source>
        <dbReference type="Proteomes" id="UP000005387"/>
    </source>
</evidence>
<dbReference type="PANTHER" id="PTHR13774">
    <property type="entry name" value="PHENAZINE BIOSYNTHESIS PROTEIN"/>
    <property type="match status" value="1"/>
</dbReference>
<dbReference type="PANTHER" id="PTHR13774:SF17">
    <property type="entry name" value="PHENAZINE BIOSYNTHESIS-LIKE DOMAIN-CONTAINING PROTEIN"/>
    <property type="match status" value="1"/>
</dbReference>
<organism evidence="4 5">
    <name type="scientific">Paenibacillus curdlanolyticus YK9</name>
    <dbReference type="NCBI Taxonomy" id="717606"/>
    <lineage>
        <taxon>Bacteria</taxon>
        <taxon>Bacillati</taxon>
        <taxon>Bacillota</taxon>
        <taxon>Bacilli</taxon>
        <taxon>Bacillales</taxon>
        <taxon>Paenibacillaceae</taxon>
        <taxon>Paenibacillus</taxon>
    </lineage>
</organism>
<dbReference type="Proteomes" id="UP000005387">
    <property type="component" value="Unassembled WGS sequence"/>
</dbReference>
<dbReference type="SUPFAM" id="SSF54506">
    <property type="entry name" value="Diaminopimelate epimerase-like"/>
    <property type="match status" value="1"/>
</dbReference>
<proteinExistence type="inferred from homology"/>
<dbReference type="RefSeq" id="WP_006040688.1">
    <property type="nucleotide sequence ID" value="NZ_AEDD01000016.1"/>
</dbReference>
<gene>
    <name evidence="4" type="ORF">PaecuDRAFT_4710</name>
</gene>
<comment type="similarity">
    <text evidence="1">Belongs to the PhzF family.</text>
</comment>
<accession>E0IGB7</accession>
<dbReference type="AlphaFoldDB" id="E0IGB7"/>
<dbReference type="Pfam" id="PF02567">
    <property type="entry name" value="PhzC-PhzF"/>
    <property type="match status" value="1"/>
</dbReference>
<sequence>MGVQRTGNGNSVPIWIVDAFAEEPFTGNPAAVCIMDGTGDREWMQKVATEMNVSETAFLYASADTAYELRWFTPKAEVDLCGHATLAAAHILWETGRLSPNSKARFDTRSGRLTASLEQAGIRMDFPAEPVSPITPSQELIEALGFIPRYTGQNRMDILVEADSEETVRLIKPDLELLATLGCRGVIVTSRAKSNAAYQVVSRAFYPSIGIDEDPVTGSAHCALGPYWTKRLHTDEIYAYQASQRGGYVKVKPQADRVLLTGQAVTVLAGRLLV</sequence>
<protein>
    <submittedName>
        <fullName evidence="4">Phenazine biosynthesis protein PhzF family</fullName>
    </submittedName>
</protein>
<dbReference type="STRING" id="717606.PaecuDRAFT_4710"/>
<evidence type="ECO:0000313" key="4">
    <source>
        <dbReference type="EMBL" id="EFM08519.1"/>
    </source>
</evidence>
<dbReference type="GO" id="GO:0016853">
    <property type="term" value="F:isomerase activity"/>
    <property type="evidence" value="ECO:0007669"/>
    <property type="project" value="UniProtKB-KW"/>
</dbReference>
<dbReference type="EMBL" id="AEDD01000016">
    <property type="protein sequence ID" value="EFM08519.1"/>
    <property type="molecule type" value="Genomic_DNA"/>
</dbReference>
<name>E0IGB7_9BACL</name>
<evidence type="ECO:0000256" key="3">
    <source>
        <dbReference type="PIRSR" id="PIRSR016184-1"/>
    </source>
</evidence>
<reference evidence="4 5" key="1">
    <citation type="submission" date="2010-07" db="EMBL/GenBank/DDBJ databases">
        <title>The draft genome of Paenibacillus curdlanolyticus YK9.</title>
        <authorList>
            <consortium name="US DOE Joint Genome Institute (JGI-PGF)"/>
            <person name="Lucas S."/>
            <person name="Copeland A."/>
            <person name="Lapidus A."/>
            <person name="Cheng J.-F."/>
            <person name="Bruce D."/>
            <person name="Goodwin L."/>
            <person name="Pitluck S."/>
            <person name="Land M.L."/>
            <person name="Hauser L."/>
            <person name="Chang Y.-J."/>
            <person name="Jeffries C."/>
            <person name="Anderson I.J."/>
            <person name="Johnson E."/>
            <person name="Loganathan U."/>
            <person name="Mulhopadhyay B."/>
            <person name="Kyrpides N."/>
            <person name="Woyke T.J."/>
        </authorList>
    </citation>
    <scope>NUCLEOTIDE SEQUENCE [LARGE SCALE GENOMIC DNA]</scope>
    <source>
        <strain evidence="4 5">YK9</strain>
    </source>
</reference>
<dbReference type="Gene3D" id="3.10.310.10">
    <property type="entry name" value="Diaminopimelate Epimerase, Chain A, domain 1"/>
    <property type="match status" value="2"/>
</dbReference>
<keyword evidence="5" id="KW-1185">Reference proteome</keyword>
<dbReference type="PIRSF" id="PIRSF016184">
    <property type="entry name" value="PhzC_PhzF"/>
    <property type="match status" value="1"/>
</dbReference>
<dbReference type="OrthoDB" id="9788221at2"/>
<keyword evidence="2" id="KW-0413">Isomerase</keyword>
<evidence type="ECO:0000256" key="1">
    <source>
        <dbReference type="ARBA" id="ARBA00008270"/>
    </source>
</evidence>
<dbReference type="InterPro" id="IPR003719">
    <property type="entry name" value="Phenazine_PhzF-like"/>
</dbReference>
<feature type="active site" evidence="3">
    <location>
        <position position="55"/>
    </location>
</feature>
<dbReference type="NCBIfam" id="TIGR00654">
    <property type="entry name" value="PhzF_family"/>
    <property type="match status" value="1"/>
</dbReference>
<dbReference type="GO" id="GO:0005737">
    <property type="term" value="C:cytoplasm"/>
    <property type="evidence" value="ECO:0007669"/>
    <property type="project" value="TreeGrafter"/>
</dbReference>
<dbReference type="eggNOG" id="COG0384">
    <property type="taxonomic scope" value="Bacteria"/>
</dbReference>
<evidence type="ECO:0000256" key="2">
    <source>
        <dbReference type="ARBA" id="ARBA00023235"/>
    </source>
</evidence>